<feature type="transmembrane region" description="Helical" evidence="1">
    <location>
        <begin position="6"/>
        <end position="24"/>
    </location>
</feature>
<sequence length="207" mass="22989">MKYKGILIKTILVSLIFFGGIYIYKDNEPVTEQSFYGHGKHEGFESVEAMEHKSTLIVIGKKLNKEEPTILEDGVVGEDGYEGIMGGYTISNFQVKKVIKNTSGQEVIKNDVISVLENAASDTIGDGKKKVNYSLDGYELMEKGKHYILFMDESSSDPGTFIPVGAVYGKAPLETDELEFNGDDKSVKKLIKEAKAKYKDKINLVEN</sequence>
<evidence type="ECO:0000256" key="1">
    <source>
        <dbReference type="SAM" id="Phobius"/>
    </source>
</evidence>
<comment type="caution">
    <text evidence="2">The sequence shown here is derived from an EMBL/GenBank/DDBJ whole genome shotgun (WGS) entry which is preliminary data.</text>
</comment>
<keyword evidence="1" id="KW-0472">Membrane</keyword>
<dbReference type="EMBL" id="JBHUIK010000007">
    <property type="protein sequence ID" value="MFD2216497.1"/>
    <property type="molecule type" value="Genomic_DNA"/>
</dbReference>
<proteinExistence type="predicted"/>
<protein>
    <submittedName>
        <fullName evidence="2">Uncharacterized protein</fullName>
    </submittedName>
</protein>
<name>A0ABW5C2C3_9BACI</name>
<dbReference type="Proteomes" id="UP001597318">
    <property type="component" value="Unassembled WGS sequence"/>
</dbReference>
<evidence type="ECO:0000313" key="2">
    <source>
        <dbReference type="EMBL" id="MFD2216497.1"/>
    </source>
</evidence>
<keyword evidence="1" id="KW-1133">Transmembrane helix</keyword>
<evidence type="ECO:0000313" key="3">
    <source>
        <dbReference type="Proteomes" id="UP001597318"/>
    </source>
</evidence>
<gene>
    <name evidence="2" type="ORF">ACFSKK_22740</name>
</gene>
<keyword evidence="1" id="KW-0812">Transmembrane</keyword>
<accession>A0ABW5C2C3</accession>
<reference evidence="3" key="1">
    <citation type="journal article" date="2019" name="Int. J. Syst. Evol. Microbiol.">
        <title>The Global Catalogue of Microorganisms (GCM) 10K type strain sequencing project: providing services to taxonomists for standard genome sequencing and annotation.</title>
        <authorList>
            <consortium name="The Broad Institute Genomics Platform"/>
            <consortium name="The Broad Institute Genome Sequencing Center for Infectious Disease"/>
            <person name="Wu L."/>
            <person name="Ma J."/>
        </authorList>
    </citation>
    <scope>NUCLEOTIDE SEQUENCE [LARGE SCALE GENOMIC DNA]</scope>
    <source>
        <strain evidence="3">CGMCC 1.15474</strain>
    </source>
</reference>
<keyword evidence="3" id="KW-1185">Reference proteome</keyword>
<organism evidence="2 3">
    <name type="scientific">Metabacillus endolithicus</name>
    <dbReference type="NCBI Taxonomy" id="1535204"/>
    <lineage>
        <taxon>Bacteria</taxon>
        <taxon>Bacillati</taxon>
        <taxon>Bacillota</taxon>
        <taxon>Bacilli</taxon>
        <taxon>Bacillales</taxon>
        <taxon>Bacillaceae</taxon>
        <taxon>Metabacillus</taxon>
    </lineage>
</organism>
<dbReference type="RefSeq" id="WP_212137856.1">
    <property type="nucleotide sequence ID" value="NZ_JBHUIK010000007.1"/>
</dbReference>